<dbReference type="GO" id="GO:0006221">
    <property type="term" value="P:pyrimidine nucleotide biosynthetic process"/>
    <property type="evidence" value="ECO:0007669"/>
    <property type="project" value="InterPro"/>
</dbReference>
<sequence length="270" mass="29645">MRIFEQPTMYRIADIVQETDNVKTFFFNVELHSKPGQFVIMWIPRVDEKPFSIAYDEHSRLGLSVAKVGRFTEKLFEYNKGDLVGIRGPYGSTFTLPDGVKRILLVGGGYGVAPLATLASQAIVRGITVDFCNGARTKSQLLFMDRLKALDISPHVATDDGSEGRKGFITDVAKELLETNSYDCAYTCGPELMEQKVVDAAAGKGTASQVSIERYMKCGFGICGACCIDDSGKRMCTEGPVVSGEFARTQSEFGRFHRVASGHKVPFNAH</sequence>
<comment type="caution">
    <text evidence="3">The sequence shown here is derived from an EMBL/GenBank/DDBJ whole genome shotgun (WGS) entry which is preliminary data.</text>
</comment>
<feature type="binding site" evidence="1">
    <location>
        <position position="218"/>
    </location>
    <ligand>
        <name>[2Fe-2S] cluster</name>
        <dbReference type="ChEBI" id="CHEBI:190135"/>
    </ligand>
</feature>
<name>A0A1G2B8W6_9BACT</name>
<dbReference type="InterPro" id="IPR012165">
    <property type="entry name" value="Cyt_c3_hydrogenase_gsu"/>
</dbReference>
<dbReference type="Pfam" id="PF10418">
    <property type="entry name" value="DHODB_Fe-S_bind"/>
    <property type="match status" value="1"/>
</dbReference>
<comment type="cofactor">
    <cofactor evidence="1">
        <name>[2Fe-2S] cluster</name>
        <dbReference type="ChEBI" id="CHEBI:190135"/>
    </cofactor>
    <text evidence="1">Binds 1 [2Fe-2S] cluster per subunit.</text>
</comment>
<dbReference type="Gene3D" id="3.40.50.80">
    <property type="entry name" value="Nucleotide-binding domain of ferredoxin-NADP reductase (FNR) module"/>
    <property type="match status" value="1"/>
</dbReference>
<keyword evidence="1" id="KW-0001">2Fe-2S</keyword>
<dbReference type="PANTHER" id="PTHR43513">
    <property type="entry name" value="DIHYDROOROTATE DEHYDROGENASE B (NAD(+)), ELECTRON TRANSFER SUBUNIT"/>
    <property type="match status" value="1"/>
</dbReference>
<dbReference type="STRING" id="1798543.A2898_01185"/>
<dbReference type="SUPFAM" id="SSF63380">
    <property type="entry name" value="Riboflavin synthase domain-like"/>
    <property type="match status" value="1"/>
</dbReference>
<accession>A0A1G2B8W6</accession>
<evidence type="ECO:0000259" key="2">
    <source>
        <dbReference type="PROSITE" id="PS51384"/>
    </source>
</evidence>
<protein>
    <submittedName>
        <fullName evidence="3">Dihydroorotate dehydrogenase electron transfer subunit</fullName>
    </submittedName>
</protein>
<reference evidence="3 4" key="1">
    <citation type="journal article" date="2016" name="Nat. Commun.">
        <title>Thousands of microbial genomes shed light on interconnected biogeochemical processes in an aquifer system.</title>
        <authorList>
            <person name="Anantharaman K."/>
            <person name="Brown C.T."/>
            <person name="Hug L.A."/>
            <person name="Sharon I."/>
            <person name="Castelle C.J."/>
            <person name="Probst A.J."/>
            <person name="Thomas B.C."/>
            <person name="Singh A."/>
            <person name="Wilkins M.J."/>
            <person name="Karaoz U."/>
            <person name="Brodie E.L."/>
            <person name="Williams K.H."/>
            <person name="Hubbard S.S."/>
            <person name="Banfield J.F."/>
        </authorList>
    </citation>
    <scope>NUCLEOTIDE SEQUENCE [LARGE SCALE GENOMIC DNA]</scope>
</reference>
<dbReference type="InterPro" id="IPR050353">
    <property type="entry name" value="PyrK_electron_transfer"/>
</dbReference>
<dbReference type="PROSITE" id="PS51384">
    <property type="entry name" value="FAD_FR"/>
    <property type="match status" value="1"/>
</dbReference>
<dbReference type="SUPFAM" id="SSF52343">
    <property type="entry name" value="Ferredoxin reductase-like, C-terminal NADP-linked domain"/>
    <property type="match status" value="1"/>
</dbReference>
<organism evidence="3 4">
    <name type="scientific">Candidatus Kerfeldbacteria bacterium RIFCSPLOWO2_01_FULL_48_11</name>
    <dbReference type="NCBI Taxonomy" id="1798543"/>
    <lineage>
        <taxon>Bacteria</taxon>
        <taxon>Candidatus Kerfeldiibacteriota</taxon>
    </lineage>
</organism>
<keyword evidence="1" id="KW-0408">Iron</keyword>
<feature type="domain" description="FAD-binding FR-type" evidence="2">
    <location>
        <begin position="5"/>
        <end position="96"/>
    </location>
</feature>
<dbReference type="InterPro" id="IPR001433">
    <property type="entry name" value="OxRdtase_FAD/NAD-bd"/>
</dbReference>
<proteinExistence type="predicted"/>
<dbReference type="PANTHER" id="PTHR43513:SF3">
    <property type="entry name" value="DIHYDROOROTATE DEHYDROGENASE B (NAD(+)), ELECTRON TRANSFER SUBUNIT-RELATED"/>
    <property type="match status" value="1"/>
</dbReference>
<dbReference type="NCBIfam" id="NF000796">
    <property type="entry name" value="PRK00054.1-1"/>
    <property type="match status" value="1"/>
</dbReference>
<dbReference type="EMBL" id="MHKE01000005">
    <property type="protein sequence ID" value="OGY84720.1"/>
    <property type="molecule type" value="Genomic_DNA"/>
</dbReference>
<dbReference type="GO" id="GO:0050660">
    <property type="term" value="F:flavin adenine dinucleotide binding"/>
    <property type="evidence" value="ECO:0007669"/>
    <property type="project" value="InterPro"/>
</dbReference>
<dbReference type="Pfam" id="PF00175">
    <property type="entry name" value="NAD_binding_1"/>
    <property type="match status" value="1"/>
</dbReference>
<dbReference type="PIRSF" id="PIRSF006816">
    <property type="entry name" value="Cyc3_hyd_g"/>
    <property type="match status" value="1"/>
</dbReference>
<dbReference type="GO" id="GO:0051537">
    <property type="term" value="F:2 iron, 2 sulfur cluster binding"/>
    <property type="evidence" value="ECO:0007669"/>
    <property type="project" value="UniProtKB-KW"/>
</dbReference>
<dbReference type="GO" id="GO:0016491">
    <property type="term" value="F:oxidoreductase activity"/>
    <property type="evidence" value="ECO:0007669"/>
    <property type="project" value="InterPro"/>
</dbReference>
<feature type="binding site" evidence="1">
    <location>
        <position position="223"/>
    </location>
    <ligand>
        <name>[2Fe-2S] cluster</name>
        <dbReference type="ChEBI" id="CHEBI:190135"/>
    </ligand>
</feature>
<evidence type="ECO:0000256" key="1">
    <source>
        <dbReference type="PIRSR" id="PIRSR006816-2"/>
    </source>
</evidence>
<evidence type="ECO:0000313" key="4">
    <source>
        <dbReference type="Proteomes" id="UP000179164"/>
    </source>
</evidence>
<dbReference type="AlphaFoldDB" id="A0A1G2B8W6"/>
<feature type="binding site" evidence="1">
    <location>
        <position position="226"/>
    </location>
    <ligand>
        <name>[2Fe-2S] cluster</name>
        <dbReference type="ChEBI" id="CHEBI:190135"/>
    </ligand>
</feature>
<dbReference type="InterPro" id="IPR019480">
    <property type="entry name" value="Dihydroorotate_DH_Fe-S-bd"/>
</dbReference>
<dbReference type="GO" id="GO:0046872">
    <property type="term" value="F:metal ion binding"/>
    <property type="evidence" value="ECO:0007669"/>
    <property type="project" value="UniProtKB-KW"/>
</dbReference>
<keyword evidence="1" id="KW-0411">Iron-sulfur</keyword>
<keyword evidence="1" id="KW-0479">Metal-binding</keyword>
<dbReference type="Proteomes" id="UP000179164">
    <property type="component" value="Unassembled WGS sequence"/>
</dbReference>
<dbReference type="InterPro" id="IPR017938">
    <property type="entry name" value="Riboflavin_synthase-like_b-brl"/>
</dbReference>
<dbReference type="InterPro" id="IPR017927">
    <property type="entry name" value="FAD-bd_FR_type"/>
</dbReference>
<gene>
    <name evidence="3" type="ORF">A2898_01185</name>
</gene>
<dbReference type="Gene3D" id="2.40.30.10">
    <property type="entry name" value="Translation factors"/>
    <property type="match status" value="1"/>
</dbReference>
<feature type="binding site" evidence="1">
    <location>
        <position position="236"/>
    </location>
    <ligand>
        <name>[2Fe-2S] cluster</name>
        <dbReference type="ChEBI" id="CHEBI:190135"/>
    </ligand>
</feature>
<dbReference type="InterPro" id="IPR039261">
    <property type="entry name" value="FNR_nucleotide-bd"/>
</dbReference>
<evidence type="ECO:0000313" key="3">
    <source>
        <dbReference type="EMBL" id="OGY84720.1"/>
    </source>
</evidence>